<accession>A0A6A2XQ98</accession>
<keyword evidence="4" id="KW-1185">Reference proteome</keyword>
<name>A0A6A2XQ98_HIBSY</name>
<dbReference type="AlphaFoldDB" id="A0A6A2XQ98"/>
<evidence type="ECO:0000256" key="1">
    <source>
        <dbReference type="SAM" id="MobiDB-lite"/>
    </source>
</evidence>
<evidence type="ECO:0000259" key="2">
    <source>
        <dbReference type="Pfam" id="PF25999"/>
    </source>
</evidence>
<feature type="domain" description="Synergin gamma C-terminal" evidence="2">
    <location>
        <begin position="692"/>
        <end position="882"/>
    </location>
</feature>
<reference evidence="3" key="1">
    <citation type="submission" date="2019-09" db="EMBL/GenBank/DDBJ databases">
        <title>Draft genome information of white flower Hibiscus syriacus.</title>
        <authorList>
            <person name="Kim Y.-M."/>
        </authorList>
    </citation>
    <scope>NUCLEOTIDE SEQUENCE [LARGE SCALE GENOMIC DNA]</scope>
    <source>
        <strain evidence="3">YM2019G1</strain>
    </source>
</reference>
<dbReference type="PANTHER" id="PTHR35701:SF1">
    <property type="entry name" value="OS11G0148400 PROTEIN"/>
    <property type="match status" value="1"/>
</dbReference>
<feature type="region of interest" description="Disordered" evidence="1">
    <location>
        <begin position="354"/>
        <end position="374"/>
    </location>
</feature>
<dbReference type="Pfam" id="PF25999">
    <property type="entry name" value="SYNRG_C"/>
    <property type="match status" value="1"/>
</dbReference>
<dbReference type="InterPro" id="IPR059024">
    <property type="entry name" value="SYNRG_C"/>
</dbReference>
<evidence type="ECO:0000313" key="4">
    <source>
        <dbReference type="Proteomes" id="UP000436088"/>
    </source>
</evidence>
<feature type="compositionally biased region" description="Basic and acidic residues" evidence="1">
    <location>
        <begin position="324"/>
        <end position="335"/>
    </location>
</feature>
<organism evidence="3 4">
    <name type="scientific">Hibiscus syriacus</name>
    <name type="common">Rose of Sharon</name>
    <dbReference type="NCBI Taxonomy" id="106335"/>
    <lineage>
        <taxon>Eukaryota</taxon>
        <taxon>Viridiplantae</taxon>
        <taxon>Streptophyta</taxon>
        <taxon>Embryophyta</taxon>
        <taxon>Tracheophyta</taxon>
        <taxon>Spermatophyta</taxon>
        <taxon>Magnoliopsida</taxon>
        <taxon>eudicotyledons</taxon>
        <taxon>Gunneridae</taxon>
        <taxon>Pentapetalae</taxon>
        <taxon>rosids</taxon>
        <taxon>malvids</taxon>
        <taxon>Malvales</taxon>
        <taxon>Malvaceae</taxon>
        <taxon>Malvoideae</taxon>
        <taxon>Hibiscus</taxon>
    </lineage>
</organism>
<proteinExistence type="predicted"/>
<evidence type="ECO:0000313" key="3">
    <source>
        <dbReference type="EMBL" id="KAE8677712.1"/>
    </source>
</evidence>
<protein>
    <submittedName>
        <fullName evidence="3">Glycoprotein membrane GPI-anchored</fullName>
    </submittedName>
</protein>
<gene>
    <name evidence="3" type="ORF">F3Y22_tig00111503pilonHSYRG00039</name>
</gene>
<comment type="caution">
    <text evidence="3">The sequence shown here is derived from an EMBL/GenBank/DDBJ whole genome shotgun (WGS) entry which is preliminary data.</text>
</comment>
<dbReference type="Proteomes" id="UP000436088">
    <property type="component" value="Unassembled WGS sequence"/>
</dbReference>
<dbReference type="EMBL" id="VEPZ02001355">
    <property type="protein sequence ID" value="KAE8677712.1"/>
    <property type="molecule type" value="Genomic_DNA"/>
</dbReference>
<sequence>MAGNDDDVGFGDFMFFSSSHSINGPGFHANKTAMAAAAANDDDDLGDFINSGSNIPRIGFLPINDLQVDPFPKSPLPSQPGWAPSRVESVKTQWDKMTGALPLSIFGEEEKEDEGSYAVVAGLYGINNSFSSPKTGGNLKGEGLDLNELIGDLYKQNEKANESNGIRSSVDVKPVIDLNPKVETWNRNGQEANLGLSGLNSGLNGSGLGEKGLNLDSNVGNSDLVDEEDDDGWEFKAAEPKAEMAVENLKSNPNVPVSNFNMLSSSWDPLGTNATALSSNINGVTANASSTNSNVVDENDEFSDDDRWEFKAAEPETRFGTGDTKVEGQEQENPKGPEFGFGFGNSVNGSRFSFSPSFESQKKQNDTKNVEISSSVGKTIGSDEISWAFKDATSGNGSETKEELKVADASSSGVEVFSFGNHIQGNEDASKKSKGAFPLSIFGDEEVETEDPLRYEDISIKHDNLRADIKDTHPNTSINDLISSLYSQADKKAPLNQISEPSENGLLSSHIVVGSDLANGDNNFDDDSWEFKDAVSGTRGENRNSSFGFGESYETYSTKTKLNDYVDFYSKLTSELCFVALSHLDIMKKDKSIAALSGEDCEVKAIEKEIQDLCNELQKDDIISEVAKENLRSRSIHLGEYAKVLQEEKFQVLESEYQLSEKLSLAEKYVASAVELLGHAASTLKILKLRSIEDQSNYVATWSRILSVCELELKQGAMIWKQSLQNNIHDELLSKHQGRQYILALGEIFRVVRIVGSLSSKLYKPWILFSSENHTNFLALVRECFTVWSSSGLEDALQSLTDSTDLKYDVEGLLGSIRIIHDPDARELYKQVFYGQEPTCCLSGLTAAAVPGLKMVLWDGRHYFVTIVNLWANLISRDPPNLPQIHA</sequence>
<feature type="region of interest" description="Disordered" evidence="1">
    <location>
        <begin position="319"/>
        <end position="342"/>
    </location>
</feature>
<dbReference type="PANTHER" id="PTHR35701">
    <property type="entry name" value="OS11G0148400 PROTEIN"/>
    <property type="match status" value="1"/>
</dbReference>
<feature type="compositionally biased region" description="Basic and acidic residues" evidence="1">
    <location>
        <begin position="360"/>
        <end position="369"/>
    </location>
</feature>